<dbReference type="PANTHER" id="PTHR46401">
    <property type="entry name" value="GLYCOSYLTRANSFERASE WBBK-RELATED"/>
    <property type="match status" value="1"/>
</dbReference>
<dbReference type="Proteomes" id="UP001199710">
    <property type="component" value="Unassembled WGS sequence"/>
</dbReference>
<evidence type="ECO:0000256" key="1">
    <source>
        <dbReference type="ARBA" id="ARBA00022679"/>
    </source>
</evidence>
<protein>
    <submittedName>
        <fullName evidence="3">Glycosyltransferase family 4 protein</fullName>
    </submittedName>
</protein>
<dbReference type="SUPFAM" id="SSF53756">
    <property type="entry name" value="UDP-Glycosyltransferase/glycogen phosphorylase"/>
    <property type="match status" value="1"/>
</dbReference>
<dbReference type="PANTHER" id="PTHR46401:SF2">
    <property type="entry name" value="GLYCOSYLTRANSFERASE WBBK-RELATED"/>
    <property type="match status" value="1"/>
</dbReference>
<gene>
    <name evidence="3" type="ORF">LTY36_00990</name>
</gene>
<comment type="caution">
    <text evidence="3">The sequence shown here is derived from an EMBL/GenBank/DDBJ whole genome shotgun (WGS) entry which is preliminary data.</text>
</comment>
<dbReference type="Pfam" id="PF00534">
    <property type="entry name" value="Glycos_transf_1"/>
    <property type="match status" value="1"/>
</dbReference>
<name>A0ABS8R6A3_9LACO</name>
<proteinExistence type="predicted"/>
<evidence type="ECO:0000313" key="3">
    <source>
        <dbReference type="EMBL" id="MCD7129799.1"/>
    </source>
</evidence>
<dbReference type="RefSeq" id="WP_231823034.1">
    <property type="nucleotide sequence ID" value="NZ_JAJPDE010000014.1"/>
</dbReference>
<sequence length="378" mass="43517">MKITVVSISDPKDKRTWSGTTSHMYETLSNSEVDVDTITLKNWFTKFYIRYVRFIYKFFRKQKIANFETTEIGAKYWGKRIDKIINKQQSKSDFYLCPAGASVIAYSNSDVNFIYAPDATYKLMNNYYYSGIDGKSANIGDKIDSLAIKNAAKIIVPSKWAYNSISQDYLQNMDKVSLIHFGSNMPFQRTVSRTLDNKNVINLLLVGVEWKRKGVDIALETVNLLNRDSTKQYILTIVGLDKPKDFKQKNVNFKGKLNKNNERELKLLQREYNNTDFFIMPTQAEAAGIVFAEAAMYGIPTITYKTGGVSDYVLNNKTGFTLEINDGAMQFAEKIRLLVKENKLYEQISKNAIEYYKDSLNWRTWSKNLADFLEKANN</sequence>
<dbReference type="Gene3D" id="3.40.50.2000">
    <property type="entry name" value="Glycogen Phosphorylase B"/>
    <property type="match status" value="2"/>
</dbReference>
<reference evidence="3 4" key="1">
    <citation type="submission" date="2021-12" db="EMBL/GenBank/DDBJ databases">
        <title>A phylogenomic analysis of Limosilactobacillus reuteri reveals ancient and stable evolutionary relationships with rodents and birds and zoonotic transmission to humans.</title>
        <authorList>
            <person name="Li F."/>
            <person name="Li X."/>
            <person name="Cheng C."/>
            <person name="Tollenaar S."/>
            <person name="Zhang J.S."/>
            <person name="Simpson D."/>
            <person name="Tasseva G."/>
            <person name="Perez-Munoz M.E."/>
            <person name="Frese S."/>
            <person name="Gaenzle M.G."/>
            <person name="Walter J."/>
            <person name="Zheng J."/>
        </authorList>
    </citation>
    <scope>NUCLEOTIDE SEQUENCE [LARGE SCALE GENOMIC DNA]</scope>
    <source>
        <strain evidence="3 4">BG-MG3-B</strain>
    </source>
</reference>
<dbReference type="EMBL" id="JAJPDE010000014">
    <property type="protein sequence ID" value="MCD7129799.1"/>
    <property type="molecule type" value="Genomic_DNA"/>
</dbReference>
<evidence type="ECO:0000313" key="4">
    <source>
        <dbReference type="Proteomes" id="UP001199710"/>
    </source>
</evidence>
<keyword evidence="4" id="KW-1185">Reference proteome</keyword>
<keyword evidence="1" id="KW-0808">Transferase</keyword>
<accession>A0ABS8R6A3</accession>
<feature type="domain" description="Glycosyl transferase family 1" evidence="2">
    <location>
        <begin position="201"/>
        <end position="354"/>
    </location>
</feature>
<evidence type="ECO:0000259" key="2">
    <source>
        <dbReference type="Pfam" id="PF00534"/>
    </source>
</evidence>
<dbReference type="InterPro" id="IPR001296">
    <property type="entry name" value="Glyco_trans_1"/>
</dbReference>
<organism evidence="3 4">
    <name type="scientific">Limosilactobacillus agrestis</name>
    <dbReference type="NCBI Taxonomy" id="2759748"/>
    <lineage>
        <taxon>Bacteria</taxon>
        <taxon>Bacillati</taxon>
        <taxon>Bacillota</taxon>
        <taxon>Bacilli</taxon>
        <taxon>Lactobacillales</taxon>
        <taxon>Lactobacillaceae</taxon>
        <taxon>Limosilactobacillus</taxon>
    </lineage>
</organism>
<dbReference type="CDD" id="cd03801">
    <property type="entry name" value="GT4_PimA-like"/>
    <property type="match status" value="1"/>
</dbReference>